<protein>
    <submittedName>
        <fullName evidence="2">Uncharacterized protein</fullName>
    </submittedName>
</protein>
<comment type="caution">
    <text evidence="2">The sequence shown here is derived from an EMBL/GenBank/DDBJ whole genome shotgun (WGS) entry which is preliminary data.</text>
</comment>
<evidence type="ECO:0000313" key="3">
    <source>
        <dbReference type="Proteomes" id="UP000050425"/>
    </source>
</evidence>
<reference evidence="2 3" key="1">
    <citation type="submission" date="2015-09" db="EMBL/GenBank/DDBJ databases">
        <title>Genome announcement of multiple Pseudomonas syringae strains.</title>
        <authorList>
            <person name="Thakur S."/>
            <person name="Wang P.W."/>
            <person name="Gong Y."/>
            <person name="Weir B.S."/>
            <person name="Guttman D.S."/>
        </authorList>
    </citation>
    <scope>NUCLEOTIDE SEQUENCE [LARGE SCALE GENOMIC DNA]</scope>
    <source>
        <strain evidence="2 3">ICMP4303</strain>
    </source>
</reference>
<evidence type="ECO:0000313" key="2">
    <source>
        <dbReference type="EMBL" id="KPW45901.1"/>
    </source>
</evidence>
<organism evidence="2 3">
    <name type="scientific">Pseudomonas syringae pv. antirrhini</name>
    <dbReference type="NCBI Taxonomy" id="251702"/>
    <lineage>
        <taxon>Bacteria</taxon>
        <taxon>Pseudomonadati</taxon>
        <taxon>Pseudomonadota</taxon>
        <taxon>Gammaproteobacteria</taxon>
        <taxon>Pseudomonadales</taxon>
        <taxon>Pseudomonadaceae</taxon>
        <taxon>Pseudomonas</taxon>
    </lineage>
</organism>
<dbReference type="Proteomes" id="UP000050425">
    <property type="component" value="Unassembled WGS sequence"/>
</dbReference>
<accession>A0A0P9LNW3</accession>
<proteinExistence type="predicted"/>
<dbReference type="EMBL" id="LJPT01000138">
    <property type="protein sequence ID" value="KPW45901.1"/>
    <property type="molecule type" value="Genomic_DNA"/>
</dbReference>
<dbReference type="AntiFam" id="ANF00152">
    <property type="entry name" value="Shadow ORF (opposite nadB1)"/>
</dbReference>
<name>A0A0P9LNW3_9PSED</name>
<sequence>MAQPVLVIAIFEVFTGVSAAGLFTMLCGDRRGFGNFQQVLQFKRFDTGSVESLALVVDLDVGDTNAQVSQLGNTLLHVFAGTEHTEIVLHAALQLFTQRGHVFAGGALVQAGKACESSIDVGLGSAGVVDTLAQRLLQVDTRSTTEHHQVEQRVAAQTVGTVHRYASHFAHRKQTRDDVIDAISVLSDRLTMNVGGNAAHHVVAGWNYRNRRCCRVYVGKRLGQLHDAWQAAVQHFFTQVIELEHYMVAIRTTAVTGNDFLDHGTRDHVTTGKVLGVRSITLHETLAVLVDQVTAFTTAAFGNQYTCAGNAGRVELPHLDVLNRDTGTQCHADTVTGIDQGVGGGRVDTPCTAGCQHGGVGTDVRGFAGFNADGDDADKGAILILDQIHTVVFVEEYGAGLEVGLIQGMQQCVTGTVGSSTGTCSLTTLAEVLGLTTERTLIDATLLGTRERQTHVLEFENGFRAYGTHVFDSVLVADVVGTLDGIVHVPAPVIVRIGRGDCAGDATLCGNGVRAGREHLGDHGSLVTALGELQGSAHAGTATTNDDGVEGKRVYISHESDTPKNLHTPDEVGEHQNAAYRLKQKTYRSGGLAQRHRRQVVGRDGPHADPGVSAKGNEGQQTEDTHPVVCEQIMPLGVAQTRMKDHVPDQEYEISREHDRRYTLGHPVVEARTRKVGDVGYHIHTPARRISTTETAITILEPSLPPSSVSPTPVSMIR</sequence>
<dbReference type="AlphaFoldDB" id="A0A0P9LNW3"/>
<evidence type="ECO:0000256" key="1">
    <source>
        <dbReference type="SAM" id="MobiDB-lite"/>
    </source>
</evidence>
<gene>
    <name evidence="2" type="ORF">ALO88_05615</name>
</gene>
<feature type="region of interest" description="Disordered" evidence="1">
    <location>
        <begin position="586"/>
        <end position="624"/>
    </location>
</feature>